<dbReference type="Proteomes" id="UP000598146">
    <property type="component" value="Unassembled WGS sequence"/>
</dbReference>
<dbReference type="EMBL" id="JADQTO010000002">
    <property type="protein sequence ID" value="MBG0560701.1"/>
    <property type="molecule type" value="Genomic_DNA"/>
</dbReference>
<organism evidence="1 2">
    <name type="scientific">Actinoplanes aureus</name>
    <dbReference type="NCBI Taxonomy" id="2792083"/>
    <lineage>
        <taxon>Bacteria</taxon>
        <taxon>Bacillati</taxon>
        <taxon>Actinomycetota</taxon>
        <taxon>Actinomycetes</taxon>
        <taxon>Micromonosporales</taxon>
        <taxon>Micromonosporaceae</taxon>
        <taxon>Actinoplanes</taxon>
    </lineage>
</organism>
<evidence type="ECO:0000313" key="1">
    <source>
        <dbReference type="EMBL" id="MBG0560701.1"/>
    </source>
</evidence>
<dbReference type="RefSeq" id="WP_196412504.1">
    <property type="nucleotide sequence ID" value="NZ_JADQTO010000002.1"/>
</dbReference>
<evidence type="ECO:0000313" key="2">
    <source>
        <dbReference type="Proteomes" id="UP000598146"/>
    </source>
</evidence>
<protein>
    <submittedName>
        <fullName evidence="1">Uncharacterized protein</fullName>
    </submittedName>
</protein>
<dbReference type="AlphaFoldDB" id="A0A931FXC2"/>
<sequence>MSHDKLVNAVLRVDGLMVDGKDGPADLRTQLADIDAEALADRLYDRLRARGVNADDAREQAAELAIAMLGLDLAETAR</sequence>
<comment type="caution">
    <text evidence="1">The sequence shown here is derived from an EMBL/GenBank/DDBJ whole genome shotgun (WGS) entry which is preliminary data.</text>
</comment>
<reference evidence="1" key="1">
    <citation type="submission" date="2020-11" db="EMBL/GenBank/DDBJ databases">
        <title>Isolation and identification of active actinomycetes.</title>
        <authorList>
            <person name="Sun X."/>
        </authorList>
    </citation>
    <scope>NUCLEOTIDE SEQUENCE</scope>
    <source>
        <strain evidence="1">NEAU-A11</strain>
    </source>
</reference>
<keyword evidence="2" id="KW-1185">Reference proteome</keyword>
<gene>
    <name evidence="1" type="ORF">I4J89_04370</name>
</gene>
<name>A0A931FXC2_9ACTN</name>
<accession>A0A931FXC2</accession>
<proteinExistence type="predicted"/>